<keyword evidence="1" id="KW-0812">Transmembrane</keyword>
<evidence type="ECO:0000313" key="2">
    <source>
        <dbReference type="EMBL" id="CAD8130205.1"/>
    </source>
</evidence>
<dbReference type="AlphaFoldDB" id="A0A8S1RT28"/>
<keyword evidence="3" id="KW-1185">Reference proteome</keyword>
<keyword evidence="1" id="KW-1133">Transmembrane helix</keyword>
<feature type="transmembrane region" description="Helical" evidence="1">
    <location>
        <begin position="247"/>
        <end position="263"/>
    </location>
</feature>
<evidence type="ECO:0000256" key="1">
    <source>
        <dbReference type="SAM" id="Phobius"/>
    </source>
</evidence>
<sequence>MICQKKLNYDLFFTEPEYTSIRSVGLQQLKEGDRYLLDEVHVNEIILIIQVYVQEFCQQQFDKFQNNLRKEIAEFWNSKKSKVQLNFWIYDLQHEQDKGAFYLEVYSAQKLISNYKNQTQIQQHRCKQMMGKIRFEKEDQEVVCMSIKQFISMLILFNFTKIIKLKSSANMEKFKMKKTSELPLEMTYRELPLVNYQKNRKLRLYQDNSSIDNNHSWMDNYFDDSNEKNNKKTSKKRLFIKLERQHIFIYAQIYSGIFCIFILDRFQ</sequence>
<dbReference type="EMBL" id="CAJJDN010000269">
    <property type="protein sequence ID" value="CAD8130205.1"/>
    <property type="molecule type" value="Genomic_DNA"/>
</dbReference>
<organism evidence="2 3">
    <name type="scientific">Paramecium sonneborni</name>
    <dbReference type="NCBI Taxonomy" id="65129"/>
    <lineage>
        <taxon>Eukaryota</taxon>
        <taxon>Sar</taxon>
        <taxon>Alveolata</taxon>
        <taxon>Ciliophora</taxon>
        <taxon>Intramacronucleata</taxon>
        <taxon>Oligohymenophorea</taxon>
        <taxon>Peniculida</taxon>
        <taxon>Parameciidae</taxon>
        <taxon>Paramecium</taxon>
    </lineage>
</organism>
<name>A0A8S1RT28_9CILI</name>
<comment type="caution">
    <text evidence="2">The sequence shown here is derived from an EMBL/GenBank/DDBJ whole genome shotgun (WGS) entry which is preliminary data.</text>
</comment>
<protein>
    <submittedName>
        <fullName evidence="2">Uncharacterized protein</fullName>
    </submittedName>
</protein>
<accession>A0A8S1RT28</accession>
<keyword evidence="1" id="KW-0472">Membrane</keyword>
<dbReference type="Proteomes" id="UP000692954">
    <property type="component" value="Unassembled WGS sequence"/>
</dbReference>
<reference evidence="2" key="1">
    <citation type="submission" date="2021-01" db="EMBL/GenBank/DDBJ databases">
        <authorList>
            <consortium name="Genoscope - CEA"/>
            <person name="William W."/>
        </authorList>
    </citation>
    <scope>NUCLEOTIDE SEQUENCE</scope>
</reference>
<evidence type="ECO:0000313" key="3">
    <source>
        <dbReference type="Proteomes" id="UP000692954"/>
    </source>
</evidence>
<gene>
    <name evidence="2" type="ORF">PSON_ATCC_30995.1.T2690005</name>
</gene>
<proteinExistence type="predicted"/>